<dbReference type="GO" id="GO:0016787">
    <property type="term" value="F:hydrolase activity"/>
    <property type="evidence" value="ECO:0007669"/>
    <property type="project" value="UniProtKB-KW"/>
</dbReference>
<dbReference type="PANTHER" id="PTHR43037:SF5">
    <property type="entry name" value="FERULOYL ESTERASE"/>
    <property type="match status" value="1"/>
</dbReference>
<protein>
    <submittedName>
        <fullName evidence="4">Poly(3-hydroxybutyrate) depolymerase</fullName>
    </submittedName>
</protein>
<dbReference type="EMBL" id="JACIDK010000008">
    <property type="protein sequence ID" value="MBB3893291.1"/>
    <property type="molecule type" value="Genomic_DNA"/>
</dbReference>
<dbReference type="Gene3D" id="3.40.50.1820">
    <property type="entry name" value="alpha/beta hydrolase"/>
    <property type="match status" value="1"/>
</dbReference>
<feature type="chain" id="PRO_5032499622" evidence="3">
    <location>
        <begin position="22"/>
        <end position="365"/>
    </location>
</feature>
<dbReference type="SUPFAM" id="SSF53474">
    <property type="entry name" value="alpha/beta-Hydrolases"/>
    <property type="match status" value="1"/>
</dbReference>
<dbReference type="PROSITE" id="PS51257">
    <property type="entry name" value="PROKAR_LIPOPROTEIN"/>
    <property type="match status" value="1"/>
</dbReference>
<evidence type="ECO:0000256" key="3">
    <source>
        <dbReference type="SAM" id="SignalP"/>
    </source>
</evidence>
<reference evidence="4 5" key="1">
    <citation type="submission" date="2020-08" db="EMBL/GenBank/DDBJ databases">
        <title>Genomic Encyclopedia of Type Strains, Phase IV (KMG-IV): sequencing the most valuable type-strain genomes for metagenomic binning, comparative biology and taxonomic classification.</title>
        <authorList>
            <person name="Goeker M."/>
        </authorList>
    </citation>
    <scope>NUCLEOTIDE SEQUENCE [LARGE SCALE GENOMIC DNA]</scope>
    <source>
        <strain evidence="4 5">DSM 21793</strain>
    </source>
</reference>
<dbReference type="PANTHER" id="PTHR43037">
    <property type="entry name" value="UNNAMED PRODUCT-RELATED"/>
    <property type="match status" value="1"/>
</dbReference>
<dbReference type="InterPro" id="IPR050955">
    <property type="entry name" value="Plant_Biomass_Hydrol_Est"/>
</dbReference>
<keyword evidence="1 3" id="KW-0732">Signal</keyword>
<accession>A0A840A744</accession>
<dbReference type="Proteomes" id="UP000530564">
    <property type="component" value="Unassembled WGS sequence"/>
</dbReference>
<dbReference type="RefSeq" id="WP_183776714.1">
    <property type="nucleotide sequence ID" value="NZ_JACIDK010000008.1"/>
</dbReference>
<gene>
    <name evidence="4" type="ORF">GGQ61_004033</name>
</gene>
<keyword evidence="5" id="KW-1185">Reference proteome</keyword>
<feature type="signal peptide" evidence="3">
    <location>
        <begin position="1"/>
        <end position="21"/>
    </location>
</feature>
<dbReference type="InterPro" id="IPR029058">
    <property type="entry name" value="AB_hydrolase_fold"/>
</dbReference>
<evidence type="ECO:0000256" key="2">
    <source>
        <dbReference type="ARBA" id="ARBA00022801"/>
    </source>
</evidence>
<keyword evidence="2" id="KW-0378">Hydrolase</keyword>
<name>A0A840A744_9CAUL</name>
<evidence type="ECO:0000256" key="1">
    <source>
        <dbReference type="ARBA" id="ARBA00022729"/>
    </source>
</evidence>
<dbReference type="AlphaFoldDB" id="A0A840A744"/>
<organism evidence="4 5">
    <name type="scientific">Phenylobacterium haematophilum</name>
    <dbReference type="NCBI Taxonomy" id="98513"/>
    <lineage>
        <taxon>Bacteria</taxon>
        <taxon>Pseudomonadati</taxon>
        <taxon>Pseudomonadota</taxon>
        <taxon>Alphaproteobacteria</taxon>
        <taxon>Caulobacterales</taxon>
        <taxon>Caulobacteraceae</taxon>
        <taxon>Phenylobacterium</taxon>
    </lineage>
</organism>
<proteinExistence type="predicted"/>
<evidence type="ECO:0000313" key="5">
    <source>
        <dbReference type="Proteomes" id="UP000530564"/>
    </source>
</evidence>
<sequence>MNFQLKLLGAAALTITLTSCAGAPKPPEQQAVAKGPKITWECPDGYQVQEGLNVDFPHKGEKRAFYVHPAKNVSGPAPVWVPLTGTVESTYANLNVARSGANALMADQGFTVIGAVRECANQDPNVGGGACNGPGKNGWNWMPWREGRAPTAAGDVWKNDEGPDSSFFEAAIKCVGTKFPLDASRFYIGGISSGGTMTNRALTFRSDFWAGGMPISGEWYVSNDDGSPLSFDAARQAVIDAPTKIHQGRIGPFPLKDELSPLIVITVWGGEKDIWHCGSVLCADYRPSTQAGSNYFSSKSNLVHIACTADHGHMWPQVNTQAFNLWALRTMASHPKGSDPAKFKLTAPPEGYSCKVGRFDNLYAE</sequence>
<evidence type="ECO:0000313" key="4">
    <source>
        <dbReference type="EMBL" id="MBB3893291.1"/>
    </source>
</evidence>
<comment type="caution">
    <text evidence="4">The sequence shown here is derived from an EMBL/GenBank/DDBJ whole genome shotgun (WGS) entry which is preliminary data.</text>
</comment>